<accession>A0ABT2QZR3</accession>
<protein>
    <submittedName>
        <fullName evidence="1">Uncharacterized protein</fullName>
    </submittedName>
</protein>
<dbReference type="EMBL" id="ARXS01000012">
    <property type="protein sequence ID" value="MCU5783011.1"/>
    <property type="molecule type" value="Genomic_DNA"/>
</dbReference>
<proteinExistence type="predicted"/>
<gene>
    <name evidence="1" type="ORF">MA04_02311</name>
</gene>
<evidence type="ECO:0000313" key="1">
    <source>
        <dbReference type="EMBL" id="MCU5783011.1"/>
    </source>
</evidence>
<organism evidence="1 2">
    <name type="scientific">Alloalcanivorax balearicus MACL04</name>
    <dbReference type="NCBI Taxonomy" id="1177182"/>
    <lineage>
        <taxon>Bacteria</taxon>
        <taxon>Pseudomonadati</taxon>
        <taxon>Pseudomonadota</taxon>
        <taxon>Gammaproteobacteria</taxon>
        <taxon>Oceanospirillales</taxon>
        <taxon>Alcanivoracaceae</taxon>
        <taxon>Alloalcanivorax</taxon>
    </lineage>
</organism>
<keyword evidence="2" id="KW-1185">Reference proteome</keyword>
<sequence length="424" mass="47335">MRWRISPTGRNWRNKPLPASTPSALLFLYERCGRCGLACLLFFVFSLPAHAALLTLPIDAHSPLIGAARDQLMLVHYRDGAFHEVRHQWLPWTLGHQPYFQEDHDARRDAPVDRVAAGDRLLLRSGDAGEVHPMPLPAEVLATLPITHGDGDGDGVFYVLRARPRATFAPAATLESTPLAIRGDRFRLAFVDDNLFRWGDFTYQGWDGEGTLLDGLKLRLSAGLLLPNARVTLDNDNLDPVIRQVITGPLATLVYATTRVRVTGLRVLTVHNYFIVGADSVMVHSRFTLPAVAATVLREPSARITVDGYRLQGARLRTSWTGAREAVVDGVLSDTEQAMRGSTVPRDNTLWFDTGKGFALRARLHFLDGFDTPVRFIYEDDMQRPDPPERFPGQEPEVGFLLKDLPFGQEYYVIAELWFSSAVP</sequence>
<name>A0ABT2QZR3_9GAMM</name>
<dbReference type="Proteomes" id="UP001064106">
    <property type="component" value="Unassembled WGS sequence"/>
</dbReference>
<reference evidence="1" key="1">
    <citation type="submission" date="2012-09" db="EMBL/GenBank/DDBJ databases">
        <title>Genome Sequence of alkane-degrading Bacterium Alcanivorax balearicus MACL04.</title>
        <authorList>
            <person name="Lai Q."/>
            <person name="Shao Z."/>
        </authorList>
    </citation>
    <scope>NUCLEOTIDE SEQUENCE</scope>
    <source>
        <strain evidence="1">MACL04</strain>
    </source>
</reference>
<comment type="caution">
    <text evidence="1">The sequence shown here is derived from an EMBL/GenBank/DDBJ whole genome shotgun (WGS) entry which is preliminary data.</text>
</comment>
<evidence type="ECO:0000313" key="2">
    <source>
        <dbReference type="Proteomes" id="UP001064106"/>
    </source>
</evidence>